<dbReference type="EMBL" id="JAGGLV010000015">
    <property type="protein sequence ID" value="MBP2114107.1"/>
    <property type="molecule type" value="Genomic_DNA"/>
</dbReference>
<dbReference type="InterPro" id="IPR027417">
    <property type="entry name" value="P-loop_NTPase"/>
</dbReference>
<sequence>MNQIRAVLQELSVINESYELSAVSINALLEEMSSSKVCTPIIGKFSAGKSALLNVLLGYSRSLLKENITPETAVPTEITYHEKDSAIIVHSDEDVTVTDIASFRAGEFIHADRVQSIRLQLRNEHLLARLSEVMVVDMPGFESGVEVHNLAIDRYLPQSLAYILAFPADDMVLKSSSVQILRELNLHHTPVCIVITKSDKVGLEELELGLSHLKDSIRKYIEQPDQITYCVTSSNKGDVEELEGFLLHIQSQSVQLLGGKFRTLALQEANTTGNYLKMLIHSKSLSVSELEEQEEQLNRRMLSLNSQLTDDNHLFEKEIPLIVRDIQNDVRSSLTAEENTLCTLILNKQDIAEKVNHIVRESLTRSIQERLLPKVRRYLKKLTDRIHIDFGADNGFSFEHLSIDTDNITKKIMNGVIAGISLIIFGPLLTVIGALAKHFIGKHFESKKRNVLKEEIRHKLQTEVYPAVITQVGSHVEAEITVQIQQLNASISGQVEQQHSLLGKALRELKAKRDEEQELQDELLSQAAKHLNRIEEINHEL</sequence>
<feature type="domain" description="Dynamin N-terminal" evidence="3">
    <location>
        <begin position="41"/>
        <end position="197"/>
    </location>
</feature>
<organism evidence="4 5">
    <name type="scientific">Paenibacillus silagei</name>
    <dbReference type="NCBI Taxonomy" id="1670801"/>
    <lineage>
        <taxon>Bacteria</taxon>
        <taxon>Bacillati</taxon>
        <taxon>Bacillota</taxon>
        <taxon>Bacilli</taxon>
        <taxon>Bacillales</taxon>
        <taxon>Paenibacillaceae</taxon>
        <taxon>Paenibacillus</taxon>
    </lineage>
</organism>
<keyword evidence="2" id="KW-1133">Transmembrane helix</keyword>
<keyword evidence="2" id="KW-0472">Membrane</keyword>
<gene>
    <name evidence="4" type="ORF">J2Z70_004268</name>
</gene>
<keyword evidence="2" id="KW-0812">Transmembrane</keyword>
<dbReference type="InterPro" id="IPR045063">
    <property type="entry name" value="Dynamin_N"/>
</dbReference>
<dbReference type="Proteomes" id="UP000773462">
    <property type="component" value="Unassembled WGS sequence"/>
</dbReference>
<evidence type="ECO:0000259" key="3">
    <source>
        <dbReference type="Pfam" id="PF00350"/>
    </source>
</evidence>
<evidence type="ECO:0000313" key="5">
    <source>
        <dbReference type="Proteomes" id="UP000773462"/>
    </source>
</evidence>
<dbReference type="Pfam" id="PF00350">
    <property type="entry name" value="Dynamin_N"/>
    <property type="match status" value="1"/>
</dbReference>
<keyword evidence="4" id="KW-0131">Cell cycle</keyword>
<comment type="caution">
    <text evidence="4">The sequence shown here is derived from an EMBL/GenBank/DDBJ whole genome shotgun (WGS) entry which is preliminary data.</text>
</comment>
<accession>A0ABS4NVL1</accession>
<feature type="transmembrane region" description="Helical" evidence="2">
    <location>
        <begin position="416"/>
        <end position="440"/>
    </location>
</feature>
<feature type="coiled-coil region" evidence="1">
    <location>
        <begin position="502"/>
        <end position="540"/>
    </location>
</feature>
<evidence type="ECO:0000256" key="2">
    <source>
        <dbReference type="SAM" id="Phobius"/>
    </source>
</evidence>
<dbReference type="Gene3D" id="3.40.50.300">
    <property type="entry name" value="P-loop containing nucleotide triphosphate hydrolases"/>
    <property type="match status" value="1"/>
</dbReference>
<keyword evidence="1" id="KW-0175">Coiled coil</keyword>
<proteinExistence type="predicted"/>
<evidence type="ECO:0000256" key="1">
    <source>
        <dbReference type="SAM" id="Coils"/>
    </source>
</evidence>
<name>A0ABS4NVL1_9BACL</name>
<keyword evidence="4" id="KW-0132">Cell division</keyword>
<protein>
    <submittedName>
        <fullName evidence="4">GTP-binding protein EngB required for normal cell division</fullName>
    </submittedName>
</protein>
<reference evidence="4 5" key="1">
    <citation type="submission" date="2021-03" db="EMBL/GenBank/DDBJ databases">
        <title>Genomic Encyclopedia of Type Strains, Phase IV (KMG-IV): sequencing the most valuable type-strain genomes for metagenomic binning, comparative biology and taxonomic classification.</title>
        <authorList>
            <person name="Goeker M."/>
        </authorList>
    </citation>
    <scope>NUCLEOTIDE SEQUENCE [LARGE SCALE GENOMIC DNA]</scope>
    <source>
        <strain evidence="4 5">DSM 101953</strain>
    </source>
</reference>
<keyword evidence="5" id="KW-1185">Reference proteome</keyword>
<feature type="coiled-coil region" evidence="1">
    <location>
        <begin position="280"/>
        <end position="307"/>
    </location>
</feature>
<evidence type="ECO:0000313" key="4">
    <source>
        <dbReference type="EMBL" id="MBP2114107.1"/>
    </source>
</evidence>
<dbReference type="RefSeq" id="WP_209876470.1">
    <property type="nucleotide sequence ID" value="NZ_JAGGLV010000015.1"/>
</dbReference>
<dbReference type="GO" id="GO:0051301">
    <property type="term" value="P:cell division"/>
    <property type="evidence" value="ECO:0007669"/>
    <property type="project" value="UniProtKB-KW"/>
</dbReference>
<dbReference type="SUPFAM" id="SSF52540">
    <property type="entry name" value="P-loop containing nucleoside triphosphate hydrolases"/>
    <property type="match status" value="1"/>
</dbReference>